<proteinExistence type="predicted"/>
<feature type="compositionally biased region" description="Basic and acidic residues" evidence="1">
    <location>
        <begin position="573"/>
        <end position="602"/>
    </location>
</feature>
<dbReference type="SUPFAM" id="SSF117281">
    <property type="entry name" value="Kelch motif"/>
    <property type="match status" value="1"/>
</dbReference>
<name>A0AA97NNZ2_PYRO3</name>
<feature type="region of interest" description="Disordered" evidence="1">
    <location>
        <begin position="62"/>
        <end position="82"/>
    </location>
</feature>
<feature type="region of interest" description="Disordered" evidence="1">
    <location>
        <begin position="673"/>
        <end position="732"/>
    </location>
</feature>
<evidence type="ECO:0000313" key="4">
    <source>
        <dbReference type="EMBL" id="ELQ33636.1"/>
    </source>
</evidence>
<keyword evidence="2" id="KW-0472">Membrane</keyword>
<feature type="region of interest" description="Disordered" evidence="1">
    <location>
        <begin position="572"/>
        <end position="644"/>
    </location>
</feature>
<dbReference type="PANTHER" id="PTHR23244:SF497">
    <property type="entry name" value="WALL ANCHORED PROTEIN, PUTATIVE-RELATED"/>
    <property type="match status" value="1"/>
</dbReference>
<dbReference type="AlphaFoldDB" id="A0AA97NNZ2"/>
<organism evidence="4">
    <name type="scientific">Pyricularia oryzae (strain Y34)</name>
    <name type="common">Rice blast fungus</name>
    <name type="synonym">Magnaporthe oryzae</name>
    <dbReference type="NCBI Taxonomy" id="1143189"/>
    <lineage>
        <taxon>Eukaryota</taxon>
        <taxon>Fungi</taxon>
        <taxon>Dikarya</taxon>
        <taxon>Ascomycota</taxon>
        <taxon>Pezizomycotina</taxon>
        <taxon>Sordariomycetes</taxon>
        <taxon>Sordariomycetidae</taxon>
        <taxon>Magnaporthales</taxon>
        <taxon>Pyriculariaceae</taxon>
        <taxon>Pyricularia</taxon>
    </lineage>
</organism>
<dbReference type="Proteomes" id="UP000011086">
    <property type="component" value="Unassembled WGS sequence"/>
</dbReference>
<sequence>MVRLRLSFFELLLLAALTVLCQAQWRGDRSNDKSRHYCRLWRHASVVAGSKIYIDGGNALMPSEGDREREGGSKSNSSAPSRWYRGTNNNLLVLDVGKNFTIEDPRLFKQIRKTDPNVPRALNEHALWYSKTLNKIYQLGGYASSIGDRGRDPAPLPEVPSAGIWEFDIVSERWTKADDGFDKRNTGDKIERQGSASYCDAPSLGVSFSFEGYVQQRSDKDYASYAPSTDVKYISGMLALDTSEGLEKPRLTNISTPRSLDGDKTHFGPRMNGGMVHIPVGDKGILVQIGGHTTEDYPQYGHKLSSGANARNKNPQIDLSFVDIYDISSGFWFHQQTFGIPDIPSGRSDFCLVAVSAPDGSSHNIYMVSGMDNPEDRSTKSEIWVLTLPSFNWVLIEDKAQSIYGHTCHVVGDNLVVIGGMDSTRGGGGRGGELQVCDGSMMASVFSLRTNTYVDDYDVAGATRTPQVPVKVVEAVGGSATGGAHVRSPRIWSDTYLQYVFNPQLSRPEYKAAYKNADGSDPPGDKVGGASPMEEQGKKRAIVGVVVGAVFGGMLLIALVAGTIVFLRRKKRKEQENKDADDSEGQKLDDLHHQQQQHHEAELPAYSSDKNRLVELAAPPPPSEVEGSPGHILAGDMSRPNTARTGYGSVDSAFLSPQSVAVAQDGLSGTGGGDMVVSAMTSDNGSWRPIGGESPPPLPEKSLALQREISKPQSVASSVRSKKSAMKSRRFL</sequence>
<protein>
    <recommendedName>
        <fullName evidence="5">Galactose oxidase</fullName>
    </recommendedName>
</protein>
<accession>A0AA97NNZ2</accession>
<feature type="signal peptide" evidence="3">
    <location>
        <begin position="1"/>
        <end position="23"/>
    </location>
</feature>
<keyword evidence="3" id="KW-0732">Signal</keyword>
<evidence type="ECO:0000256" key="3">
    <source>
        <dbReference type="SAM" id="SignalP"/>
    </source>
</evidence>
<evidence type="ECO:0000256" key="2">
    <source>
        <dbReference type="SAM" id="Phobius"/>
    </source>
</evidence>
<dbReference type="PANTHER" id="PTHR23244">
    <property type="entry name" value="KELCH REPEAT DOMAIN"/>
    <property type="match status" value="1"/>
</dbReference>
<evidence type="ECO:0000256" key="1">
    <source>
        <dbReference type="SAM" id="MobiDB-lite"/>
    </source>
</evidence>
<gene>
    <name evidence="4" type="ORF">OOU_Y34scaffold00916g6</name>
</gene>
<dbReference type="EMBL" id="JH792909">
    <property type="protein sequence ID" value="ELQ33636.1"/>
    <property type="molecule type" value="Genomic_DNA"/>
</dbReference>
<reference evidence="4" key="1">
    <citation type="journal article" date="2012" name="PLoS Genet.">
        <title>Comparative analysis of the genomes of two field isolates of the rice blast fungus Magnaporthe oryzae.</title>
        <authorList>
            <person name="Xue M."/>
            <person name="Yang J."/>
            <person name="Li Z."/>
            <person name="Hu S."/>
            <person name="Yao N."/>
            <person name="Dean R.A."/>
            <person name="Zhao W."/>
            <person name="Shen M."/>
            <person name="Zhang H."/>
            <person name="Li C."/>
            <person name="Liu L."/>
            <person name="Cao L."/>
            <person name="Xu X."/>
            <person name="Xing Y."/>
            <person name="Hsiang T."/>
            <person name="Zhang Z."/>
            <person name="Xu J.R."/>
            <person name="Peng Y.L."/>
        </authorList>
    </citation>
    <scope>NUCLEOTIDE SEQUENCE</scope>
    <source>
        <strain evidence="4">Y34</strain>
    </source>
</reference>
<keyword evidence="2" id="KW-0812">Transmembrane</keyword>
<feature type="region of interest" description="Disordered" evidence="1">
    <location>
        <begin position="514"/>
        <end position="533"/>
    </location>
</feature>
<feature type="transmembrane region" description="Helical" evidence="2">
    <location>
        <begin position="541"/>
        <end position="567"/>
    </location>
</feature>
<feature type="compositionally biased region" description="Basic residues" evidence="1">
    <location>
        <begin position="720"/>
        <end position="732"/>
    </location>
</feature>
<feature type="compositionally biased region" description="Polar residues" evidence="1">
    <location>
        <begin position="73"/>
        <end position="82"/>
    </location>
</feature>
<evidence type="ECO:0008006" key="5">
    <source>
        <dbReference type="Google" id="ProtNLM"/>
    </source>
</evidence>
<dbReference type="InterPro" id="IPR015915">
    <property type="entry name" value="Kelch-typ_b-propeller"/>
</dbReference>
<dbReference type="Gene3D" id="2.120.10.80">
    <property type="entry name" value="Kelch-type beta propeller"/>
    <property type="match status" value="2"/>
</dbReference>
<keyword evidence="2" id="KW-1133">Transmembrane helix</keyword>
<feature type="chain" id="PRO_5041640920" description="Galactose oxidase" evidence="3">
    <location>
        <begin position="24"/>
        <end position="732"/>
    </location>
</feature>